<dbReference type="AlphaFoldDB" id="A0AA39Y0Z5"/>
<proteinExistence type="predicted"/>
<keyword evidence="1" id="KW-0812">Transmembrane</keyword>
<dbReference type="EMBL" id="JAULSV010000005">
    <property type="protein sequence ID" value="KAK0643996.1"/>
    <property type="molecule type" value="Genomic_DNA"/>
</dbReference>
<dbReference type="Proteomes" id="UP001174936">
    <property type="component" value="Unassembled WGS sequence"/>
</dbReference>
<reference evidence="2" key="1">
    <citation type="submission" date="2023-06" db="EMBL/GenBank/DDBJ databases">
        <title>Genome-scale phylogeny and comparative genomics of the fungal order Sordariales.</title>
        <authorList>
            <consortium name="Lawrence Berkeley National Laboratory"/>
            <person name="Hensen N."/>
            <person name="Bonometti L."/>
            <person name="Westerberg I."/>
            <person name="Brannstrom I.O."/>
            <person name="Guillou S."/>
            <person name="Cros-Aarteil S."/>
            <person name="Calhoun S."/>
            <person name="Haridas S."/>
            <person name="Kuo A."/>
            <person name="Mondo S."/>
            <person name="Pangilinan J."/>
            <person name="Riley R."/>
            <person name="Labutti K."/>
            <person name="Andreopoulos B."/>
            <person name="Lipzen A."/>
            <person name="Chen C."/>
            <person name="Yanf M."/>
            <person name="Daum C."/>
            <person name="Ng V."/>
            <person name="Clum A."/>
            <person name="Steindorff A."/>
            <person name="Ohm R."/>
            <person name="Martin F."/>
            <person name="Silar P."/>
            <person name="Natvig D."/>
            <person name="Lalanne C."/>
            <person name="Gautier V."/>
            <person name="Ament-Velasquez S.L."/>
            <person name="Kruys A."/>
            <person name="Hutchinson M.I."/>
            <person name="Powell A.J."/>
            <person name="Barry K."/>
            <person name="Miller A.N."/>
            <person name="Grigoriev I.V."/>
            <person name="Debuchy R."/>
            <person name="Gladieux P."/>
            <person name="Thoren M.H."/>
            <person name="Johannesson H."/>
        </authorList>
    </citation>
    <scope>NUCLEOTIDE SEQUENCE</scope>
    <source>
        <strain evidence="2">SMH2532-1</strain>
    </source>
</reference>
<evidence type="ECO:0000256" key="1">
    <source>
        <dbReference type="SAM" id="Phobius"/>
    </source>
</evidence>
<sequence length="84" mass="8969">MGCQGKVVVCLFGLDLGFGYFVSGIRVEFGSWLPCLWYLAAGACACVYELDVCGGDMTKSGVRSTGRRASAALGVHTHPIRYCL</sequence>
<gene>
    <name evidence="2" type="ORF">B0T16DRAFT_416975</name>
</gene>
<keyword evidence="1" id="KW-0472">Membrane</keyword>
<feature type="non-terminal residue" evidence="2">
    <location>
        <position position="84"/>
    </location>
</feature>
<keyword evidence="1" id="KW-1133">Transmembrane helix</keyword>
<accession>A0AA39Y0Z5</accession>
<keyword evidence="3" id="KW-1185">Reference proteome</keyword>
<name>A0AA39Y0Z5_9PEZI</name>
<organism evidence="2 3">
    <name type="scientific">Cercophora newfieldiana</name>
    <dbReference type="NCBI Taxonomy" id="92897"/>
    <lineage>
        <taxon>Eukaryota</taxon>
        <taxon>Fungi</taxon>
        <taxon>Dikarya</taxon>
        <taxon>Ascomycota</taxon>
        <taxon>Pezizomycotina</taxon>
        <taxon>Sordariomycetes</taxon>
        <taxon>Sordariomycetidae</taxon>
        <taxon>Sordariales</taxon>
        <taxon>Lasiosphaeriaceae</taxon>
        <taxon>Cercophora</taxon>
    </lineage>
</organism>
<evidence type="ECO:0000313" key="2">
    <source>
        <dbReference type="EMBL" id="KAK0643996.1"/>
    </source>
</evidence>
<evidence type="ECO:0000313" key="3">
    <source>
        <dbReference type="Proteomes" id="UP001174936"/>
    </source>
</evidence>
<feature type="transmembrane region" description="Helical" evidence="1">
    <location>
        <begin position="7"/>
        <end position="25"/>
    </location>
</feature>
<comment type="caution">
    <text evidence="2">The sequence shown here is derived from an EMBL/GenBank/DDBJ whole genome shotgun (WGS) entry which is preliminary data.</text>
</comment>
<protein>
    <submittedName>
        <fullName evidence="2">Uncharacterized protein</fullName>
    </submittedName>
</protein>